<reference evidence="1 2" key="1">
    <citation type="journal article" date="2021" name="bioRxiv">
        <title>The Gossypium anomalum genome as a resource for cotton improvement and evolutionary analysis of hybrid incompatibility.</title>
        <authorList>
            <person name="Grover C.E."/>
            <person name="Yuan D."/>
            <person name="Arick M.A."/>
            <person name="Miller E.R."/>
            <person name="Hu G."/>
            <person name="Peterson D.G."/>
            <person name="Wendel J.F."/>
            <person name="Udall J.A."/>
        </authorList>
    </citation>
    <scope>NUCLEOTIDE SEQUENCE [LARGE SCALE GENOMIC DNA]</scope>
    <source>
        <strain evidence="1">JFW-Udall</strain>
        <tissue evidence="1">Leaf</tissue>
    </source>
</reference>
<protein>
    <submittedName>
        <fullName evidence="1">Uncharacterized protein</fullName>
    </submittedName>
</protein>
<comment type="caution">
    <text evidence="1">The sequence shown here is derived from an EMBL/GenBank/DDBJ whole genome shotgun (WGS) entry which is preliminary data.</text>
</comment>
<accession>A0A8J5YTK8</accession>
<sequence length="97" mass="11615">MMWKESNKVKIQTYSSNHIDSMIHMENENPICFMRFYGNINPNKRQCSWNMLRRVGKSAKEKKRGGRRKQNTFMKDFCEVVNELSMVDLKTDNGWFT</sequence>
<organism evidence="1 2">
    <name type="scientific">Gossypium anomalum</name>
    <dbReference type="NCBI Taxonomy" id="47600"/>
    <lineage>
        <taxon>Eukaryota</taxon>
        <taxon>Viridiplantae</taxon>
        <taxon>Streptophyta</taxon>
        <taxon>Embryophyta</taxon>
        <taxon>Tracheophyta</taxon>
        <taxon>Spermatophyta</taxon>
        <taxon>Magnoliopsida</taxon>
        <taxon>eudicotyledons</taxon>
        <taxon>Gunneridae</taxon>
        <taxon>Pentapetalae</taxon>
        <taxon>rosids</taxon>
        <taxon>malvids</taxon>
        <taxon>Malvales</taxon>
        <taxon>Malvaceae</taxon>
        <taxon>Malvoideae</taxon>
        <taxon>Gossypium</taxon>
    </lineage>
</organism>
<gene>
    <name evidence="1" type="ORF">CXB51_019620</name>
</gene>
<dbReference type="EMBL" id="JAHUZN010000008">
    <property type="protein sequence ID" value="KAG8486225.1"/>
    <property type="molecule type" value="Genomic_DNA"/>
</dbReference>
<keyword evidence="2" id="KW-1185">Reference proteome</keyword>
<dbReference type="Proteomes" id="UP000701853">
    <property type="component" value="Chromosome 8"/>
</dbReference>
<name>A0A8J5YTK8_9ROSI</name>
<evidence type="ECO:0000313" key="1">
    <source>
        <dbReference type="EMBL" id="KAG8486225.1"/>
    </source>
</evidence>
<dbReference type="AlphaFoldDB" id="A0A8J5YTK8"/>
<dbReference type="OrthoDB" id="986383at2759"/>
<proteinExistence type="predicted"/>
<evidence type="ECO:0000313" key="2">
    <source>
        <dbReference type="Proteomes" id="UP000701853"/>
    </source>
</evidence>